<dbReference type="SUPFAM" id="SSF56112">
    <property type="entry name" value="Protein kinase-like (PK-like)"/>
    <property type="match status" value="1"/>
</dbReference>
<protein>
    <submittedName>
        <fullName evidence="2">Serine/threonine protein kinase</fullName>
    </submittedName>
</protein>
<dbReference type="Proteomes" id="UP000031192">
    <property type="component" value="Unassembled WGS sequence"/>
</dbReference>
<proteinExistence type="predicted"/>
<keyword evidence="2" id="KW-0723">Serine/threonine-protein kinase</keyword>
<keyword evidence="3" id="KW-1185">Reference proteome</keyword>
<keyword evidence="2" id="KW-0808">Transferase</keyword>
<evidence type="ECO:0000256" key="1">
    <source>
        <dbReference type="SAM" id="MobiDB-lite"/>
    </source>
</evidence>
<dbReference type="AlphaFoldDB" id="A0A0B4HTF4"/>
<name>A0A0B4HTF4_METGA</name>
<gene>
    <name evidence="2" type="ORF">MGU_09876</name>
</gene>
<feature type="region of interest" description="Disordered" evidence="1">
    <location>
        <begin position="16"/>
        <end position="48"/>
    </location>
</feature>
<accession>A0A0B4HTF4</accession>
<dbReference type="InterPro" id="IPR011009">
    <property type="entry name" value="Kinase-like_dom_sf"/>
</dbReference>
<dbReference type="GO" id="GO:0004674">
    <property type="term" value="F:protein serine/threonine kinase activity"/>
    <property type="evidence" value="ECO:0007669"/>
    <property type="project" value="UniProtKB-KW"/>
</dbReference>
<keyword evidence="2" id="KW-0418">Kinase</keyword>
<evidence type="ECO:0000313" key="3">
    <source>
        <dbReference type="Proteomes" id="UP000031192"/>
    </source>
</evidence>
<dbReference type="Gene3D" id="1.10.510.10">
    <property type="entry name" value="Transferase(Phosphotransferase) domain 1"/>
    <property type="match status" value="1"/>
</dbReference>
<organism evidence="2 3">
    <name type="scientific">Metarhizium guizhouense (strain ARSEF 977)</name>
    <dbReference type="NCBI Taxonomy" id="1276136"/>
    <lineage>
        <taxon>Eukaryota</taxon>
        <taxon>Fungi</taxon>
        <taxon>Dikarya</taxon>
        <taxon>Ascomycota</taxon>
        <taxon>Pezizomycotina</taxon>
        <taxon>Sordariomycetes</taxon>
        <taxon>Hypocreomycetidae</taxon>
        <taxon>Hypocreales</taxon>
        <taxon>Clavicipitaceae</taxon>
        <taxon>Metarhizium</taxon>
    </lineage>
</organism>
<dbReference type="EMBL" id="AZNH01000074">
    <property type="protein sequence ID" value="KID82784.1"/>
    <property type="molecule type" value="Genomic_DNA"/>
</dbReference>
<evidence type="ECO:0000313" key="2">
    <source>
        <dbReference type="EMBL" id="KID82784.1"/>
    </source>
</evidence>
<sequence>MDKRRYTQIGQSYLEENSANSVSGRKPVSAANYGQPRTTGPQPGRHSKVNAVAVRDRVGKGGSETWRNYKEIYYLPDREISLAISSNNRRVHLRKLDLRAESLARFEIGRDSSAESNIVEVVSVFDVSGLHYIVLEEMQISLNHVVQCALYPTNSELVAILVQILDGLVFLAEHNLGHGRLDCHTILANLQGHIKLANQEYFQEMTQEIGASNARALHKIALRLMYKDDPHIKDQRRWQSFHNFVDHAASSDSAVKLRKEGVLSSRWTKESLMALFALAEVNSKRLYREISEEPGKS</sequence>
<dbReference type="HOGENOM" id="CLU_937152_0_0_1"/>
<comment type="caution">
    <text evidence="2">The sequence shown here is derived from an EMBL/GenBank/DDBJ whole genome shotgun (WGS) entry which is preliminary data.</text>
</comment>
<reference evidence="2 3" key="1">
    <citation type="journal article" date="2014" name="Proc. Natl. Acad. Sci. U.S.A.">
        <title>Trajectory and genomic determinants of fungal-pathogen speciation and host adaptation.</title>
        <authorList>
            <person name="Hu X."/>
            <person name="Xiao G."/>
            <person name="Zheng P."/>
            <person name="Shang Y."/>
            <person name="Su Y."/>
            <person name="Zhang X."/>
            <person name="Liu X."/>
            <person name="Zhan S."/>
            <person name="St Leger R.J."/>
            <person name="Wang C."/>
        </authorList>
    </citation>
    <scope>NUCLEOTIDE SEQUENCE [LARGE SCALE GENOMIC DNA]</scope>
    <source>
        <strain evidence="2 3">ARSEF 977</strain>
    </source>
</reference>